<name>A0ABR2FU63_9ROSI</name>
<proteinExistence type="predicted"/>
<accession>A0ABR2FU63</accession>
<keyword evidence="2" id="KW-1185">Reference proteome</keyword>
<protein>
    <submittedName>
        <fullName evidence="1">Uncharacterized protein</fullName>
    </submittedName>
</protein>
<comment type="caution">
    <text evidence="1">The sequence shown here is derived from an EMBL/GenBank/DDBJ whole genome shotgun (WGS) entry which is preliminary data.</text>
</comment>
<dbReference type="EMBL" id="JBBPBM010000004">
    <property type="protein sequence ID" value="KAK8587794.1"/>
    <property type="molecule type" value="Genomic_DNA"/>
</dbReference>
<reference evidence="1 2" key="1">
    <citation type="journal article" date="2024" name="G3 (Bethesda)">
        <title>Genome assembly of Hibiscus sabdariffa L. provides insights into metabolisms of medicinal natural products.</title>
        <authorList>
            <person name="Kim T."/>
        </authorList>
    </citation>
    <scope>NUCLEOTIDE SEQUENCE [LARGE SCALE GENOMIC DNA]</scope>
    <source>
        <strain evidence="1">TK-2024</strain>
        <tissue evidence="1">Old leaves</tissue>
    </source>
</reference>
<gene>
    <name evidence="1" type="ORF">V6N12_022270</name>
</gene>
<sequence>MGSEESEKARKPNLSIHKVNVFIKSESYPFPRILKQIMGCSRFFKLLLLSMLLNLILSVSQGMGRNMVQSVEVEESSAQLEFADTYIKGDD</sequence>
<organism evidence="1 2">
    <name type="scientific">Hibiscus sabdariffa</name>
    <name type="common">roselle</name>
    <dbReference type="NCBI Taxonomy" id="183260"/>
    <lineage>
        <taxon>Eukaryota</taxon>
        <taxon>Viridiplantae</taxon>
        <taxon>Streptophyta</taxon>
        <taxon>Embryophyta</taxon>
        <taxon>Tracheophyta</taxon>
        <taxon>Spermatophyta</taxon>
        <taxon>Magnoliopsida</taxon>
        <taxon>eudicotyledons</taxon>
        <taxon>Gunneridae</taxon>
        <taxon>Pentapetalae</taxon>
        <taxon>rosids</taxon>
        <taxon>malvids</taxon>
        <taxon>Malvales</taxon>
        <taxon>Malvaceae</taxon>
        <taxon>Malvoideae</taxon>
        <taxon>Hibiscus</taxon>
    </lineage>
</organism>
<dbReference type="Proteomes" id="UP001472677">
    <property type="component" value="Unassembled WGS sequence"/>
</dbReference>
<evidence type="ECO:0000313" key="1">
    <source>
        <dbReference type="EMBL" id="KAK8587794.1"/>
    </source>
</evidence>
<evidence type="ECO:0000313" key="2">
    <source>
        <dbReference type="Proteomes" id="UP001472677"/>
    </source>
</evidence>